<dbReference type="InterPro" id="IPR013324">
    <property type="entry name" value="RNA_pol_sigma_r3/r4-like"/>
</dbReference>
<evidence type="ECO:0000259" key="6">
    <source>
        <dbReference type="Pfam" id="PF08281"/>
    </source>
</evidence>
<comment type="caution">
    <text evidence="7">The sequence shown here is derived from an EMBL/GenBank/DDBJ whole genome shotgun (WGS) entry which is preliminary data.</text>
</comment>
<evidence type="ECO:0000313" key="7">
    <source>
        <dbReference type="EMBL" id="KAF1303997.1"/>
    </source>
</evidence>
<sequence>MSKKWIEQLIEEVYPSMLFYGLSLTKSHYEAEELVQEALYRFLLIYDQLEENNYRGWLFRVMRNYYFDNQRKAKRKKAALTDLARLPTKSMEDTLHQFIQSKEREQLYYAIDTLKEPYKEVLISYYFLEMSIKAIAEMTHMTPANIKVLLYRGRKQLKEVLTNEELS</sequence>
<dbReference type="InterPro" id="IPR014284">
    <property type="entry name" value="RNA_pol_sigma-70_dom"/>
</dbReference>
<name>A0ABQ6YZR8_9ENTE</name>
<evidence type="ECO:0000259" key="5">
    <source>
        <dbReference type="Pfam" id="PF04542"/>
    </source>
</evidence>
<dbReference type="InterPro" id="IPR039425">
    <property type="entry name" value="RNA_pol_sigma-70-like"/>
</dbReference>
<reference evidence="7 8" key="1">
    <citation type="submission" date="2016-06" db="EMBL/GenBank/DDBJ databases">
        <title>Four novel species of enterococci isolated from chicken manure.</title>
        <authorList>
            <person name="Van Tyne D."/>
        </authorList>
    </citation>
    <scope>NUCLEOTIDE SEQUENCE [LARGE SCALE GENOMIC DNA]</scope>
    <source>
        <strain evidence="7 8">CU12B</strain>
    </source>
</reference>
<dbReference type="Pfam" id="PF08281">
    <property type="entry name" value="Sigma70_r4_2"/>
    <property type="match status" value="1"/>
</dbReference>
<evidence type="ECO:0000313" key="8">
    <source>
        <dbReference type="Proteomes" id="UP000782705"/>
    </source>
</evidence>
<dbReference type="CDD" id="cd06171">
    <property type="entry name" value="Sigma70_r4"/>
    <property type="match status" value="1"/>
</dbReference>
<protein>
    <submittedName>
        <fullName evidence="7">Uncharacterized protein</fullName>
    </submittedName>
</protein>
<dbReference type="NCBIfam" id="TIGR02937">
    <property type="entry name" value="sigma70-ECF"/>
    <property type="match status" value="1"/>
</dbReference>
<dbReference type="PANTHER" id="PTHR43133:SF51">
    <property type="entry name" value="RNA POLYMERASE SIGMA FACTOR"/>
    <property type="match status" value="1"/>
</dbReference>
<evidence type="ECO:0000256" key="3">
    <source>
        <dbReference type="ARBA" id="ARBA00023082"/>
    </source>
</evidence>
<comment type="similarity">
    <text evidence="1">Belongs to the sigma-70 factor family. ECF subfamily.</text>
</comment>
<dbReference type="InterPro" id="IPR036388">
    <property type="entry name" value="WH-like_DNA-bd_sf"/>
</dbReference>
<dbReference type="Gene3D" id="1.10.1740.10">
    <property type="match status" value="1"/>
</dbReference>
<dbReference type="InterPro" id="IPR013325">
    <property type="entry name" value="RNA_pol_sigma_r2"/>
</dbReference>
<keyword evidence="3" id="KW-0731">Sigma factor</keyword>
<proteinExistence type="inferred from homology"/>
<dbReference type="SUPFAM" id="SSF88946">
    <property type="entry name" value="Sigma2 domain of RNA polymerase sigma factors"/>
    <property type="match status" value="1"/>
</dbReference>
<evidence type="ECO:0000256" key="4">
    <source>
        <dbReference type="ARBA" id="ARBA00023163"/>
    </source>
</evidence>
<evidence type="ECO:0000256" key="1">
    <source>
        <dbReference type="ARBA" id="ARBA00010641"/>
    </source>
</evidence>
<gene>
    <name evidence="7" type="ORF">BAU17_03670</name>
</gene>
<dbReference type="EMBL" id="MAEL01000035">
    <property type="protein sequence ID" value="KAF1303997.1"/>
    <property type="molecule type" value="Genomic_DNA"/>
</dbReference>
<dbReference type="InterPro" id="IPR013249">
    <property type="entry name" value="RNA_pol_sigma70_r4_t2"/>
</dbReference>
<feature type="domain" description="RNA polymerase sigma-70 region 2" evidence="5">
    <location>
        <begin position="9"/>
        <end position="75"/>
    </location>
</feature>
<dbReference type="RefSeq" id="WP_161901868.1">
    <property type="nucleotide sequence ID" value="NZ_MAEL01000035.1"/>
</dbReference>
<dbReference type="InterPro" id="IPR007627">
    <property type="entry name" value="RNA_pol_sigma70_r2"/>
</dbReference>
<dbReference type="Gene3D" id="1.10.10.10">
    <property type="entry name" value="Winged helix-like DNA-binding domain superfamily/Winged helix DNA-binding domain"/>
    <property type="match status" value="1"/>
</dbReference>
<organism evidence="7 8">
    <name type="scientific">Candidatus Enterococcus willemsii</name>
    <dbReference type="NCBI Taxonomy" id="1857215"/>
    <lineage>
        <taxon>Bacteria</taxon>
        <taxon>Bacillati</taxon>
        <taxon>Bacillota</taxon>
        <taxon>Bacilli</taxon>
        <taxon>Lactobacillales</taxon>
        <taxon>Enterococcaceae</taxon>
        <taxon>Enterococcus</taxon>
    </lineage>
</organism>
<keyword evidence="4" id="KW-0804">Transcription</keyword>
<evidence type="ECO:0000256" key="2">
    <source>
        <dbReference type="ARBA" id="ARBA00023015"/>
    </source>
</evidence>
<dbReference type="Pfam" id="PF04542">
    <property type="entry name" value="Sigma70_r2"/>
    <property type="match status" value="1"/>
</dbReference>
<dbReference type="SUPFAM" id="SSF88659">
    <property type="entry name" value="Sigma3 and sigma4 domains of RNA polymerase sigma factors"/>
    <property type="match status" value="1"/>
</dbReference>
<accession>A0ABQ6YZR8</accession>
<keyword evidence="8" id="KW-1185">Reference proteome</keyword>
<feature type="domain" description="RNA polymerase sigma factor 70 region 4 type 2" evidence="6">
    <location>
        <begin position="104"/>
        <end position="157"/>
    </location>
</feature>
<dbReference type="Proteomes" id="UP000782705">
    <property type="component" value="Unassembled WGS sequence"/>
</dbReference>
<dbReference type="PANTHER" id="PTHR43133">
    <property type="entry name" value="RNA POLYMERASE ECF-TYPE SIGMA FACTO"/>
    <property type="match status" value="1"/>
</dbReference>
<keyword evidence="2" id="KW-0805">Transcription regulation</keyword>